<dbReference type="HOGENOM" id="CLU_1086440_0_0_1"/>
<dbReference type="AlphaFoldDB" id="A0A0D2GZH1"/>
<evidence type="ECO:0000313" key="3">
    <source>
        <dbReference type="Proteomes" id="UP000053617"/>
    </source>
</evidence>
<protein>
    <submittedName>
        <fullName evidence="2">Uncharacterized protein</fullName>
    </submittedName>
</protein>
<feature type="region of interest" description="Disordered" evidence="1">
    <location>
        <begin position="220"/>
        <end position="240"/>
    </location>
</feature>
<accession>A0A0D2GZH1</accession>
<evidence type="ECO:0000256" key="1">
    <source>
        <dbReference type="SAM" id="MobiDB-lite"/>
    </source>
</evidence>
<evidence type="ECO:0000313" key="2">
    <source>
        <dbReference type="EMBL" id="KIX03573.1"/>
    </source>
</evidence>
<reference evidence="2 3" key="1">
    <citation type="submission" date="2015-01" db="EMBL/GenBank/DDBJ databases">
        <title>The Genome Sequence of Rhinocladiella mackenzie CBS 650.93.</title>
        <authorList>
            <consortium name="The Broad Institute Genomics Platform"/>
            <person name="Cuomo C."/>
            <person name="de Hoog S."/>
            <person name="Gorbushina A."/>
            <person name="Stielow B."/>
            <person name="Teixiera M."/>
            <person name="Abouelleil A."/>
            <person name="Chapman S.B."/>
            <person name="Priest M."/>
            <person name="Young S.K."/>
            <person name="Wortman J."/>
            <person name="Nusbaum C."/>
            <person name="Birren B."/>
        </authorList>
    </citation>
    <scope>NUCLEOTIDE SEQUENCE [LARGE SCALE GENOMIC DNA]</scope>
    <source>
        <strain evidence="2 3">CBS 650.93</strain>
    </source>
</reference>
<organism evidence="2 3">
    <name type="scientific">Rhinocladiella mackenziei CBS 650.93</name>
    <dbReference type="NCBI Taxonomy" id="1442369"/>
    <lineage>
        <taxon>Eukaryota</taxon>
        <taxon>Fungi</taxon>
        <taxon>Dikarya</taxon>
        <taxon>Ascomycota</taxon>
        <taxon>Pezizomycotina</taxon>
        <taxon>Eurotiomycetes</taxon>
        <taxon>Chaetothyriomycetidae</taxon>
        <taxon>Chaetothyriales</taxon>
        <taxon>Herpotrichiellaceae</taxon>
        <taxon>Rhinocladiella</taxon>
    </lineage>
</organism>
<dbReference type="Proteomes" id="UP000053617">
    <property type="component" value="Unassembled WGS sequence"/>
</dbReference>
<gene>
    <name evidence="2" type="ORF">Z518_07126</name>
</gene>
<dbReference type="EMBL" id="KN847479">
    <property type="protein sequence ID" value="KIX03573.1"/>
    <property type="molecule type" value="Genomic_DNA"/>
</dbReference>
<proteinExistence type="predicted"/>
<name>A0A0D2GZH1_9EURO</name>
<dbReference type="VEuPathDB" id="FungiDB:Z518_07126"/>
<dbReference type="GeneID" id="25295197"/>
<sequence length="256" mass="29216">MPLNLRDHIVLNNYVSRQLGIERSPYDRLRSDAYSNKFDLSTRNPEEQGYIQYMSPSGRGEDDNHFFGRAINRDKVHKGLLKSWLTRCDTANYSVRNPSSPKEQSPSVISSFNALLTAKKGAPRPKFLWSTVNLLPVEREQDQVARRIGTHGKAIPPMGGAQSNDHQWPRIGVEPYVRILDLYLPFVNAYQLVHTSQWIFPVDYPTRDIFQNVDFSSLHHKDPSSGASGSDEPDSLETIDTVRVGTYEETRVEIRQ</sequence>
<dbReference type="OrthoDB" id="5135333at2759"/>
<dbReference type="RefSeq" id="XP_013270709.1">
    <property type="nucleotide sequence ID" value="XM_013415255.1"/>
</dbReference>
<keyword evidence="3" id="KW-1185">Reference proteome</keyword>